<feature type="domain" description="MmeI-like DNA-methyltransferase" evidence="7">
    <location>
        <begin position="341"/>
        <end position="579"/>
    </location>
</feature>
<proteinExistence type="predicted"/>
<dbReference type="SUPFAM" id="SSF53335">
    <property type="entry name" value="S-adenosyl-L-methionine-dependent methyltransferases"/>
    <property type="match status" value="1"/>
</dbReference>
<evidence type="ECO:0000259" key="6">
    <source>
        <dbReference type="Pfam" id="PF20465"/>
    </source>
</evidence>
<reference evidence="8 9" key="1">
    <citation type="submission" date="2024-08" db="EMBL/GenBank/DDBJ databases">
        <title>Whole-genome sequencing of halo(alkali)philic microorganisms from hypersaline lakes.</title>
        <authorList>
            <person name="Sorokin D.Y."/>
            <person name="Merkel A.Y."/>
            <person name="Messina E."/>
            <person name="Yakimov M."/>
        </authorList>
    </citation>
    <scope>NUCLEOTIDE SEQUENCE [LARGE SCALE GENOMIC DNA]</scope>
    <source>
        <strain evidence="8 9">AB-hyl4</strain>
    </source>
</reference>
<dbReference type="GO" id="GO:0032259">
    <property type="term" value="P:methylation"/>
    <property type="evidence" value="ECO:0007669"/>
    <property type="project" value="UniProtKB-KW"/>
</dbReference>
<evidence type="ECO:0000259" key="5">
    <source>
        <dbReference type="Pfam" id="PF20464"/>
    </source>
</evidence>
<dbReference type="PANTHER" id="PTHR33841">
    <property type="entry name" value="DNA METHYLTRANSFERASE YEEA-RELATED"/>
    <property type="match status" value="1"/>
</dbReference>
<dbReference type="PROSITE" id="PS00092">
    <property type="entry name" value="N6_MTASE"/>
    <property type="match status" value="1"/>
</dbReference>
<dbReference type="InterPro" id="IPR029063">
    <property type="entry name" value="SAM-dependent_MTases_sf"/>
</dbReference>
<gene>
    <name evidence="8" type="ORF">ACERK3_13095</name>
</gene>
<dbReference type="InterPro" id="IPR046817">
    <property type="entry name" value="MmeI_N"/>
</dbReference>
<evidence type="ECO:0000256" key="1">
    <source>
        <dbReference type="ARBA" id="ARBA00011900"/>
    </source>
</evidence>
<dbReference type="EC" id="2.1.1.72" evidence="1"/>
<dbReference type="Pfam" id="PF20465">
    <property type="entry name" value="MmeI_hel"/>
    <property type="match status" value="1"/>
</dbReference>
<evidence type="ECO:0000256" key="3">
    <source>
        <dbReference type="ARBA" id="ARBA00022679"/>
    </source>
</evidence>
<dbReference type="Pfam" id="PF20473">
    <property type="entry name" value="MmeI_Mtase"/>
    <property type="match status" value="1"/>
</dbReference>
<dbReference type="InterPro" id="IPR050953">
    <property type="entry name" value="N4_N6_ade-DNA_methylase"/>
</dbReference>
<evidence type="ECO:0000313" key="8">
    <source>
        <dbReference type="EMBL" id="MFA9479221.1"/>
    </source>
</evidence>
<dbReference type="InterPro" id="IPR002052">
    <property type="entry name" value="DNA_methylase_N6_adenine_CS"/>
</dbReference>
<keyword evidence="9" id="KW-1185">Reference proteome</keyword>
<keyword evidence="2 8" id="KW-0489">Methyltransferase</keyword>
<comment type="catalytic activity">
    <reaction evidence="4">
        <text>a 2'-deoxyadenosine in DNA + S-adenosyl-L-methionine = an N(6)-methyl-2'-deoxyadenosine in DNA + S-adenosyl-L-homocysteine + H(+)</text>
        <dbReference type="Rhea" id="RHEA:15197"/>
        <dbReference type="Rhea" id="RHEA-COMP:12418"/>
        <dbReference type="Rhea" id="RHEA-COMP:12419"/>
        <dbReference type="ChEBI" id="CHEBI:15378"/>
        <dbReference type="ChEBI" id="CHEBI:57856"/>
        <dbReference type="ChEBI" id="CHEBI:59789"/>
        <dbReference type="ChEBI" id="CHEBI:90615"/>
        <dbReference type="ChEBI" id="CHEBI:90616"/>
        <dbReference type="EC" id="2.1.1.72"/>
    </reaction>
</comment>
<sequence>MPLSWNEIRQRAITFARDWSDASRERSDAQTFWNEFFEVFGIRRRTVATFEEPVRNLGGATDFIDLFWKGRLIAEHKSRGRDLGKAHTQANDYIQSLAREGRHDEIPRYILVSDFARFALHDLEESDPAKATIEFTLDQLPRRIRAFAFIAGYETRRLDAEDPANLKATALLANLHDRLEDGGYTGHDLQRFMVRILFCLFAEDTGIFEPDAFTNFLRDNTRPDGSDLGPQLAWFFAVLNTDYDQRQRNLPEDLANLPYVNGELFAEQLRFALFDAPMREALLNATNFHWEKISPAVFGSLFQSIMEDRARRQIGAHYTSERDILKLIRSLFLDDLRAEFEKVRHDKNALARFNRKLGELRFLDPACGCGNFLVIAYRELRQLEMDVLQTRFGDMPSEGDLRANAQLNVGQFYGIEIEEWPARIAEVAMWLMDHQMNSELFERFGQAKATTPLTRSPHIQQANALQMDWNELLPAGECSFVLGNPPFVGGKYQTPEQREDMKALIGHVSGYGLLDFVTGWYFKAADYIAEHAIRVAFVSTNSICQGEQAGVLWGALLGRGVRIHFAHRPFAWASEARGKHTFTL</sequence>
<evidence type="ECO:0000313" key="9">
    <source>
        <dbReference type="Proteomes" id="UP001575105"/>
    </source>
</evidence>
<accession>A0ABV4U6J9</accession>
<feature type="domain" description="MmeI-like N-terminal" evidence="5">
    <location>
        <begin position="11"/>
        <end position="181"/>
    </location>
</feature>
<dbReference type="EMBL" id="JBGUBD010000007">
    <property type="protein sequence ID" value="MFA9479221.1"/>
    <property type="molecule type" value="Genomic_DNA"/>
</dbReference>
<evidence type="ECO:0000256" key="4">
    <source>
        <dbReference type="ARBA" id="ARBA00047942"/>
    </source>
</evidence>
<dbReference type="PANTHER" id="PTHR33841:SF1">
    <property type="entry name" value="DNA METHYLTRANSFERASE A"/>
    <property type="match status" value="1"/>
</dbReference>
<name>A0ABV4U6J9_9BACT</name>
<protein>
    <recommendedName>
        <fullName evidence="1">site-specific DNA-methyltransferase (adenine-specific)</fullName>
        <ecNumber evidence="1">2.1.1.72</ecNumber>
    </recommendedName>
</protein>
<comment type="caution">
    <text evidence="8">The sequence shown here is derived from an EMBL/GenBank/DDBJ whole genome shotgun (WGS) entry which is preliminary data.</text>
</comment>
<dbReference type="InterPro" id="IPR046816">
    <property type="entry name" value="MmeI_Mtase"/>
</dbReference>
<keyword evidence="3" id="KW-0808">Transferase</keyword>
<organism evidence="8 9">
    <name type="scientific">Natronomicrosphaera hydrolytica</name>
    <dbReference type="NCBI Taxonomy" id="3242702"/>
    <lineage>
        <taxon>Bacteria</taxon>
        <taxon>Pseudomonadati</taxon>
        <taxon>Planctomycetota</taxon>
        <taxon>Phycisphaerae</taxon>
        <taxon>Phycisphaerales</taxon>
        <taxon>Phycisphaeraceae</taxon>
        <taxon>Natronomicrosphaera</taxon>
    </lineage>
</organism>
<feature type="domain" description="MmeI-like helicase spacer" evidence="6">
    <location>
        <begin position="187"/>
        <end position="265"/>
    </location>
</feature>
<dbReference type="InterPro" id="IPR046819">
    <property type="entry name" value="MmeI_hel"/>
</dbReference>
<dbReference type="Gene3D" id="3.40.50.150">
    <property type="entry name" value="Vaccinia Virus protein VP39"/>
    <property type="match status" value="1"/>
</dbReference>
<evidence type="ECO:0000256" key="2">
    <source>
        <dbReference type="ARBA" id="ARBA00022603"/>
    </source>
</evidence>
<dbReference type="Proteomes" id="UP001575105">
    <property type="component" value="Unassembled WGS sequence"/>
</dbReference>
<evidence type="ECO:0000259" key="7">
    <source>
        <dbReference type="Pfam" id="PF20473"/>
    </source>
</evidence>
<dbReference type="GO" id="GO:0008168">
    <property type="term" value="F:methyltransferase activity"/>
    <property type="evidence" value="ECO:0007669"/>
    <property type="project" value="UniProtKB-KW"/>
</dbReference>
<dbReference type="Pfam" id="PF20464">
    <property type="entry name" value="MmeI_N"/>
    <property type="match status" value="1"/>
</dbReference>